<dbReference type="Pfam" id="PF00583">
    <property type="entry name" value="Acetyltransf_1"/>
    <property type="match status" value="1"/>
</dbReference>
<feature type="domain" description="N-acetyltransferase" evidence="3">
    <location>
        <begin position="3"/>
        <end position="153"/>
    </location>
</feature>
<organism evidence="6 7">
    <name type="scientific">Pseudomonas luteola</name>
    <dbReference type="NCBI Taxonomy" id="47886"/>
    <lineage>
        <taxon>Bacteria</taxon>
        <taxon>Pseudomonadati</taxon>
        <taxon>Pseudomonadota</taxon>
        <taxon>Gammaproteobacteria</taxon>
        <taxon>Pseudomonadales</taxon>
        <taxon>Pseudomonadaceae</taxon>
        <taxon>Pseudomonas</taxon>
    </lineage>
</organism>
<reference evidence="4 8" key="2">
    <citation type="submission" date="2020-10" db="EMBL/GenBank/DDBJ databases">
        <title>Genome sequences of Pseudomonas isolates.</title>
        <authorList>
            <person name="Wessels L."/>
            <person name="Reich F."/>
            <person name="Hammerl J."/>
        </authorList>
    </citation>
    <scope>NUCLEOTIDE SEQUENCE [LARGE SCALE GENOMIC DNA]</scope>
    <source>
        <strain evidence="4 8">20-MO00624-0</strain>
    </source>
</reference>
<dbReference type="GO" id="GO:0016747">
    <property type="term" value="F:acyltransferase activity, transferring groups other than amino-acyl groups"/>
    <property type="evidence" value="ECO:0007669"/>
    <property type="project" value="InterPro"/>
</dbReference>
<evidence type="ECO:0000313" key="9">
    <source>
        <dbReference type="Proteomes" id="UP000638986"/>
    </source>
</evidence>
<keyword evidence="8" id="KW-1185">Reference proteome</keyword>
<evidence type="ECO:0000256" key="2">
    <source>
        <dbReference type="ARBA" id="ARBA00023315"/>
    </source>
</evidence>
<dbReference type="Proteomes" id="UP000250443">
    <property type="component" value="Unassembled WGS sequence"/>
</dbReference>
<dbReference type="Proteomes" id="UP000626180">
    <property type="component" value="Unassembled WGS sequence"/>
</dbReference>
<evidence type="ECO:0000259" key="3">
    <source>
        <dbReference type="PROSITE" id="PS51186"/>
    </source>
</evidence>
<evidence type="ECO:0000313" key="5">
    <source>
        <dbReference type="EMBL" id="MBH3439914.1"/>
    </source>
</evidence>
<keyword evidence="2" id="KW-0012">Acyltransferase</keyword>
<proteinExistence type="predicted"/>
<dbReference type="SUPFAM" id="SSF55729">
    <property type="entry name" value="Acyl-CoA N-acyltransferases (Nat)"/>
    <property type="match status" value="1"/>
</dbReference>
<dbReference type="EMBL" id="JADMCD010000010">
    <property type="protein sequence ID" value="MBF8642489.1"/>
    <property type="molecule type" value="Genomic_DNA"/>
</dbReference>
<evidence type="ECO:0000313" key="8">
    <source>
        <dbReference type="Proteomes" id="UP000626180"/>
    </source>
</evidence>
<keyword evidence="1 6" id="KW-0808">Transferase</keyword>
<evidence type="ECO:0000313" key="4">
    <source>
        <dbReference type="EMBL" id="MBF8642489.1"/>
    </source>
</evidence>
<sequence>MTATLSAPIPSDYEALVAWVPTADACARWAGPQLRYPFTAVELPELLEVPGKSFSLVEGVNRPLAFGQYRTVSPDTVHLCRIIVSPDWRGHGYGKQLCEQLIRQAVADTGASMVTLRVYRDNAVAQSLYHKLGFKPVELRSDVDVIGMRLILAEQTG</sequence>
<dbReference type="Gene3D" id="3.40.630.30">
    <property type="match status" value="1"/>
</dbReference>
<dbReference type="EMBL" id="JADTXM010000009">
    <property type="protein sequence ID" value="MBH3439914.1"/>
    <property type="molecule type" value="Genomic_DNA"/>
</dbReference>
<name>A0A2X2CUT5_PSELU</name>
<dbReference type="Proteomes" id="UP000638986">
    <property type="component" value="Unassembled WGS sequence"/>
</dbReference>
<dbReference type="RefSeq" id="WP_010795776.1">
    <property type="nucleotide sequence ID" value="NZ_FQYS01000011.1"/>
</dbReference>
<evidence type="ECO:0000313" key="7">
    <source>
        <dbReference type="Proteomes" id="UP000250443"/>
    </source>
</evidence>
<dbReference type="EMBL" id="UAUF01000014">
    <property type="protein sequence ID" value="SPZ11768.1"/>
    <property type="molecule type" value="Genomic_DNA"/>
</dbReference>
<protein>
    <submittedName>
        <fullName evidence="4">GNAT family N-acetyltransferase</fullName>
    </submittedName>
    <submittedName>
        <fullName evidence="6">Putative acetyltransferase</fullName>
    </submittedName>
</protein>
<dbReference type="AlphaFoldDB" id="A0A2X2CUT5"/>
<evidence type="ECO:0000313" key="6">
    <source>
        <dbReference type="EMBL" id="SPZ11768.1"/>
    </source>
</evidence>
<gene>
    <name evidence="5" type="ORF">I5Q09_14600</name>
    <name evidence="4" type="ORF">IRZ65_17575</name>
    <name evidence="6" type="ORF">NCTC11842_04023</name>
</gene>
<accession>A0A2X2CUT5</accession>
<dbReference type="PANTHER" id="PTHR43877:SF2">
    <property type="entry name" value="AMINOALKYLPHOSPHONATE N-ACETYLTRANSFERASE-RELATED"/>
    <property type="match status" value="1"/>
</dbReference>
<evidence type="ECO:0000256" key="1">
    <source>
        <dbReference type="ARBA" id="ARBA00022679"/>
    </source>
</evidence>
<reference evidence="5 9" key="3">
    <citation type="submission" date="2020-11" db="EMBL/GenBank/DDBJ databases">
        <title>Enhanced detection system for hospital associated transmission using whole genome sequencing surveillance.</title>
        <authorList>
            <person name="Harrison L.H."/>
            <person name="Van Tyne D."/>
            <person name="Marsh J.W."/>
            <person name="Griffith M.P."/>
            <person name="Snyder D.J."/>
            <person name="Cooper V.S."/>
            <person name="Mustapha M."/>
        </authorList>
    </citation>
    <scope>NUCLEOTIDE SEQUENCE [LARGE SCALE GENOMIC DNA]</scope>
    <source>
        <strain evidence="5 9">PSB00013</strain>
    </source>
</reference>
<dbReference type="InterPro" id="IPR000182">
    <property type="entry name" value="GNAT_dom"/>
</dbReference>
<reference evidence="6 7" key="1">
    <citation type="submission" date="2018-06" db="EMBL/GenBank/DDBJ databases">
        <authorList>
            <consortium name="Pathogen Informatics"/>
            <person name="Doyle S."/>
        </authorList>
    </citation>
    <scope>NUCLEOTIDE SEQUENCE [LARGE SCALE GENOMIC DNA]</scope>
    <source>
        <strain evidence="6 7">NCTC11842</strain>
    </source>
</reference>
<dbReference type="PANTHER" id="PTHR43877">
    <property type="entry name" value="AMINOALKYLPHOSPHONATE N-ACETYLTRANSFERASE-RELATED-RELATED"/>
    <property type="match status" value="1"/>
</dbReference>
<dbReference type="PROSITE" id="PS51186">
    <property type="entry name" value="GNAT"/>
    <property type="match status" value="1"/>
</dbReference>
<dbReference type="CDD" id="cd04301">
    <property type="entry name" value="NAT_SF"/>
    <property type="match status" value="1"/>
</dbReference>
<dbReference type="InterPro" id="IPR016181">
    <property type="entry name" value="Acyl_CoA_acyltransferase"/>
</dbReference>
<dbReference type="InterPro" id="IPR050832">
    <property type="entry name" value="Bact_Acetyltransf"/>
</dbReference>